<keyword evidence="2" id="KW-0812">Transmembrane</keyword>
<keyword evidence="2" id="KW-0472">Membrane</keyword>
<proteinExistence type="predicted"/>
<feature type="compositionally biased region" description="Basic and acidic residues" evidence="1">
    <location>
        <begin position="259"/>
        <end position="272"/>
    </location>
</feature>
<feature type="transmembrane region" description="Helical" evidence="2">
    <location>
        <begin position="110"/>
        <end position="131"/>
    </location>
</feature>
<keyword evidence="2" id="KW-1133">Transmembrane helix</keyword>
<dbReference type="AlphaFoldDB" id="A0A9P6G5K3"/>
<protein>
    <submittedName>
        <fullName evidence="3">Uncharacterized protein</fullName>
    </submittedName>
</protein>
<dbReference type="Proteomes" id="UP000756921">
    <property type="component" value="Unassembled WGS sequence"/>
</dbReference>
<evidence type="ECO:0000256" key="2">
    <source>
        <dbReference type="SAM" id="Phobius"/>
    </source>
</evidence>
<feature type="transmembrane region" description="Helical" evidence="2">
    <location>
        <begin position="75"/>
        <end position="98"/>
    </location>
</feature>
<dbReference type="OrthoDB" id="5420247at2759"/>
<feature type="transmembrane region" description="Helical" evidence="2">
    <location>
        <begin position="52"/>
        <end position="69"/>
    </location>
</feature>
<name>A0A9P6G5K3_9PLEO</name>
<dbReference type="EMBL" id="WJXW01000017">
    <property type="protein sequence ID" value="KAF9729252.1"/>
    <property type="molecule type" value="Genomic_DNA"/>
</dbReference>
<dbReference type="PANTHER" id="PTHR42029:SF3">
    <property type="entry name" value="AN04G07800"/>
    <property type="match status" value="1"/>
</dbReference>
<dbReference type="PANTHER" id="PTHR42029">
    <property type="entry name" value="AN04G07800"/>
    <property type="match status" value="1"/>
</dbReference>
<evidence type="ECO:0000256" key="1">
    <source>
        <dbReference type="SAM" id="MobiDB-lite"/>
    </source>
</evidence>
<comment type="caution">
    <text evidence="3">The sequence shown here is derived from an EMBL/GenBank/DDBJ whole genome shotgun (WGS) entry which is preliminary data.</text>
</comment>
<gene>
    <name evidence="3" type="ORF">PMIN01_12942</name>
</gene>
<reference evidence="3" key="1">
    <citation type="journal article" date="2020" name="Mol. Plant Microbe Interact.">
        <title>Genome Sequence of the Biocontrol Agent Coniothyrium minitans strain Conio (IMI 134523).</title>
        <authorList>
            <person name="Patel D."/>
            <person name="Shittu T.A."/>
            <person name="Baroncelli R."/>
            <person name="Muthumeenakshi S."/>
            <person name="Osborne T.H."/>
            <person name="Janganan T.K."/>
            <person name="Sreenivasaprasad S."/>
        </authorList>
    </citation>
    <scope>NUCLEOTIDE SEQUENCE</scope>
    <source>
        <strain evidence="3">Conio</strain>
    </source>
</reference>
<feature type="transmembrane region" description="Helical" evidence="2">
    <location>
        <begin position="22"/>
        <end position="40"/>
    </location>
</feature>
<accession>A0A9P6G5K3</accession>
<sequence length="298" mass="33751">MGAARDKCAHTVDGVSGTIAEAWGQGYMVGGLVVLLMLTLASFRRHALLHKLILAELILAAFRGSYIFFSGPNAGWYSTCTSVLLYISYNLHNVINWIKIKPFLGRTGNWVYLGTLILVWPYWIVECYFLFQYNNNLGSDYFVHLRPWEFLCREPWWLFTTGYLIYIIKRAYDCSIVHLVRASGKFLVLLSSMVLSIGFVIADVVVVLAINTPCRGKNPLWKIAFIFKCTADVIFLDDFKSVLDRISVRGSTSSGSDSLDVKEDRDNPRHVEAVCPEDTGSRRQGTTSMDWFDNIQTV</sequence>
<feature type="compositionally biased region" description="Low complexity" evidence="1">
    <location>
        <begin position="249"/>
        <end position="258"/>
    </location>
</feature>
<evidence type="ECO:0000313" key="3">
    <source>
        <dbReference type="EMBL" id="KAF9729252.1"/>
    </source>
</evidence>
<feature type="transmembrane region" description="Helical" evidence="2">
    <location>
        <begin position="184"/>
        <end position="210"/>
    </location>
</feature>
<feature type="region of interest" description="Disordered" evidence="1">
    <location>
        <begin position="249"/>
        <end position="289"/>
    </location>
</feature>
<keyword evidence="4" id="KW-1185">Reference proteome</keyword>
<evidence type="ECO:0000313" key="4">
    <source>
        <dbReference type="Proteomes" id="UP000756921"/>
    </source>
</evidence>
<organism evidence="3 4">
    <name type="scientific">Paraphaeosphaeria minitans</name>
    <dbReference type="NCBI Taxonomy" id="565426"/>
    <lineage>
        <taxon>Eukaryota</taxon>
        <taxon>Fungi</taxon>
        <taxon>Dikarya</taxon>
        <taxon>Ascomycota</taxon>
        <taxon>Pezizomycotina</taxon>
        <taxon>Dothideomycetes</taxon>
        <taxon>Pleosporomycetidae</taxon>
        <taxon>Pleosporales</taxon>
        <taxon>Massarineae</taxon>
        <taxon>Didymosphaeriaceae</taxon>
        <taxon>Paraphaeosphaeria</taxon>
    </lineage>
</organism>